<evidence type="ECO:0000313" key="2">
    <source>
        <dbReference type="EMBL" id="KAG5973108.1"/>
    </source>
</evidence>
<feature type="region of interest" description="Disordered" evidence="1">
    <location>
        <begin position="99"/>
        <end position="134"/>
    </location>
</feature>
<dbReference type="SFLD" id="SFLDS00003">
    <property type="entry name" value="Haloacid_Dehalogenase"/>
    <property type="match status" value="1"/>
</dbReference>
<feature type="compositionally biased region" description="Low complexity" evidence="1">
    <location>
        <begin position="105"/>
        <end position="126"/>
    </location>
</feature>
<sequence>MTTPPQPKVLLFDIGGVLNHSIQAQVLSPFQAILDYELQNSIPSGWINYSISRSKPHGAWHNLERGSIPLNEAFFTAFSLDLHRPDYWVDFHARQAAAKTPPPYSSSSSSSSTLSSPSSSSSSPSSLQRDIPPLPRINTQQLFTNMMTLAQQPDPWMAPALDILKQNGKYILGALSNTVVFPEGHPLHRGFEGPDAEDPLRRRFDVFISSAHVGVRKPEDRMYTLAVEMLDSFAKDHAATERGTKNDWAAGVKSEDIVFLDDIGENLKAAKRHGFRTLKVQLGRTEEAVGELERVTGLVLKGAVAAKM</sequence>
<protein>
    <recommendedName>
        <fullName evidence="4">Epoxide hydrolase</fullName>
    </recommendedName>
</protein>
<dbReference type="Gene3D" id="1.10.150.240">
    <property type="entry name" value="Putative phosphatase, domain 2"/>
    <property type="match status" value="1"/>
</dbReference>
<dbReference type="InterPro" id="IPR036412">
    <property type="entry name" value="HAD-like_sf"/>
</dbReference>
<name>A0A9P7MX54_9HYPO</name>
<dbReference type="Proteomes" id="UP000784919">
    <property type="component" value="Unassembled WGS sequence"/>
</dbReference>
<evidence type="ECO:0000313" key="3">
    <source>
        <dbReference type="Proteomes" id="UP000784919"/>
    </source>
</evidence>
<accession>A0A9P7MX54</accession>
<dbReference type="InterPro" id="IPR023198">
    <property type="entry name" value="PGP-like_dom2"/>
</dbReference>
<evidence type="ECO:0008006" key="4">
    <source>
        <dbReference type="Google" id="ProtNLM"/>
    </source>
</evidence>
<gene>
    <name evidence="2" type="ORF">E4U56_005308</name>
</gene>
<dbReference type="OrthoDB" id="1694274at2759"/>
<dbReference type="PANTHER" id="PTHR47829">
    <property type="entry name" value="HYDROLASE, PUTATIVE (AFU_ORTHOLOGUE AFUA_1G12880)-RELATED"/>
    <property type="match status" value="1"/>
</dbReference>
<dbReference type="InterPro" id="IPR052898">
    <property type="entry name" value="ACAD10-like"/>
</dbReference>
<dbReference type="EMBL" id="SRPS01000037">
    <property type="protein sequence ID" value="KAG5973108.1"/>
    <property type="molecule type" value="Genomic_DNA"/>
</dbReference>
<dbReference type="SFLD" id="SFLDG01129">
    <property type="entry name" value="C1.5:_HAD__Beta-PGM__Phosphata"/>
    <property type="match status" value="1"/>
</dbReference>
<dbReference type="Gene3D" id="3.40.50.1000">
    <property type="entry name" value="HAD superfamily/HAD-like"/>
    <property type="match status" value="1"/>
</dbReference>
<dbReference type="AlphaFoldDB" id="A0A9P7MX54"/>
<evidence type="ECO:0000256" key="1">
    <source>
        <dbReference type="SAM" id="MobiDB-lite"/>
    </source>
</evidence>
<comment type="caution">
    <text evidence="2">The sequence shown here is derived from an EMBL/GenBank/DDBJ whole genome shotgun (WGS) entry which is preliminary data.</text>
</comment>
<dbReference type="PANTHER" id="PTHR47829:SF1">
    <property type="entry name" value="HAD FAMILY PHOSPHATASE"/>
    <property type="match status" value="1"/>
</dbReference>
<reference evidence="2" key="1">
    <citation type="journal article" date="2020" name="bioRxiv">
        <title>Whole genome comparisons of ergot fungi reveals the divergence and evolution of species within the genus Claviceps are the result of varying mechanisms driving genome evolution and host range expansion.</title>
        <authorList>
            <person name="Wyka S.A."/>
            <person name="Mondo S.J."/>
            <person name="Liu M."/>
            <person name="Dettman J."/>
            <person name="Nalam V."/>
            <person name="Broders K.D."/>
        </authorList>
    </citation>
    <scope>NUCLEOTIDE SEQUENCE</scope>
    <source>
        <strain evidence="2">CCC 1102</strain>
    </source>
</reference>
<dbReference type="SUPFAM" id="SSF56784">
    <property type="entry name" value="HAD-like"/>
    <property type="match status" value="1"/>
</dbReference>
<dbReference type="InterPro" id="IPR023214">
    <property type="entry name" value="HAD_sf"/>
</dbReference>
<proteinExistence type="predicted"/>
<organism evidence="2 3">
    <name type="scientific">Claviceps arundinis</name>
    <dbReference type="NCBI Taxonomy" id="1623583"/>
    <lineage>
        <taxon>Eukaryota</taxon>
        <taxon>Fungi</taxon>
        <taxon>Dikarya</taxon>
        <taxon>Ascomycota</taxon>
        <taxon>Pezizomycotina</taxon>
        <taxon>Sordariomycetes</taxon>
        <taxon>Hypocreomycetidae</taxon>
        <taxon>Hypocreales</taxon>
        <taxon>Clavicipitaceae</taxon>
        <taxon>Claviceps</taxon>
    </lineage>
</organism>